<sequence>MSDGATVWLCLSSSVEQFQQSGFLEVRQRKKLLNMLKLTFGPHARLIARCKLLLQEDNPGVKAIRYVWPAGNRDEVTCKLF</sequence>
<evidence type="ECO:0000313" key="2">
    <source>
        <dbReference type="Proteomes" id="UP000306192"/>
    </source>
</evidence>
<evidence type="ECO:0000313" key="1">
    <source>
        <dbReference type="EMBL" id="TIH32277.1"/>
    </source>
</evidence>
<comment type="caution">
    <text evidence="1">The sequence shown here is derived from an EMBL/GenBank/DDBJ whole genome shotgun (WGS) entry which is preliminary data.</text>
</comment>
<proteinExistence type="predicted"/>
<organism evidence="1 2">
    <name type="scientific">Subtercola vilae</name>
    <dbReference type="NCBI Taxonomy" id="2056433"/>
    <lineage>
        <taxon>Bacteria</taxon>
        <taxon>Bacillati</taxon>
        <taxon>Actinomycetota</taxon>
        <taxon>Actinomycetes</taxon>
        <taxon>Micrococcales</taxon>
        <taxon>Microbacteriaceae</taxon>
        <taxon>Subtercola</taxon>
    </lineage>
</organism>
<reference evidence="1 2" key="1">
    <citation type="journal article" date="2019" name="Microorganisms">
        <title>Systematic Affiliation and Genome Analysis of Subtercola vilae DB165(T) with Particular Emphasis on Cold Adaptation of an Isolate from a High-Altitude Cold Volcano Lake.</title>
        <authorList>
            <person name="Villalobos A.S."/>
            <person name="Wiese J."/>
            <person name="Imhoff J.F."/>
            <person name="Dorador C."/>
            <person name="Keller A."/>
            <person name="Hentschel U."/>
        </authorList>
    </citation>
    <scope>NUCLEOTIDE SEQUENCE [LARGE SCALE GENOMIC DNA]</scope>
    <source>
        <strain evidence="1 2">DB165</strain>
    </source>
</reference>
<name>A0A4T2BLN1_9MICO</name>
<dbReference type="EMBL" id="QYRT01000040">
    <property type="protein sequence ID" value="TIH32277.1"/>
    <property type="molecule type" value="Genomic_DNA"/>
</dbReference>
<protein>
    <submittedName>
        <fullName evidence="1">Uncharacterized protein</fullName>
    </submittedName>
</protein>
<keyword evidence="2" id="KW-1185">Reference proteome</keyword>
<accession>A0A4T2BLN1</accession>
<gene>
    <name evidence="1" type="ORF">D4765_15665</name>
</gene>
<dbReference type="Proteomes" id="UP000306192">
    <property type="component" value="Unassembled WGS sequence"/>
</dbReference>
<dbReference type="AlphaFoldDB" id="A0A4T2BLN1"/>